<protein>
    <submittedName>
        <fullName evidence="1">SLIT2</fullName>
    </submittedName>
</protein>
<dbReference type="EMBL" id="CAJPWZ010001490">
    <property type="protein sequence ID" value="CAG2216776.1"/>
    <property type="molecule type" value="Genomic_DNA"/>
</dbReference>
<gene>
    <name evidence="1" type="ORF">MEDL_30472</name>
</gene>
<evidence type="ECO:0000313" key="1">
    <source>
        <dbReference type="EMBL" id="CAG2216776.1"/>
    </source>
</evidence>
<evidence type="ECO:0000313" key="2">
    <source>
        <dbReference type="Proteomes" id="UP000683360"/>
    </source>
</evidence>
<keyword evidence="2" id="KW-1185">Reference proteome</keyword>
<proteinExistence type="predicted"/>
<organism evidence="1 2">
    <name type="scientific">Mytilus edulis</name>
    <name type="common">Blue mussel</name>
    <dbReference type="NCBI Taxonomy" id="6550"/>
    <lineage>
        <taxon>Eukaryota</taxon>
        <taxon>Metazoa</taxon>
        <taxon>Spiralia</taxon>
        <taxon>Lophotrochozoa</taxon>
        <taxon>Mollusca</taxon>
        <taxon>Bivalvia</taxon>
        <taxon>Autobranchia</taxon>
        <taxon>Pteriomorphia</taxon>
        <taxon>Mytilida</taxon>
        <taxon>Mytiloidea</taxon>
        <taxon>Mytilidae</taxon>
        <taxon>Mytilinae</taxon>
        <taxon>Mytilus</taxon>
    </lineage>
</organism>
<dbReference type="AlphaFoldDB" id="A0A8S3SBI0"/>
<sequence>MFDFKCPHRSHWTLRATTECEMKQFYHCLNDTNSISFREKCLKPVDSPPGLRGVFSGQLNAKLCPDNQFSPCISWSNNGPECQYQKQLCNEEGQVVVDNGSNIRDIKCRCDYRHGYVYNVKPKNECLCSPSVEDCTCHLKQCQHNNLILSQDYICTLKDNFSGITKCQAIVNNSDDNSSENKKEEINQSSVTDENITALRNEIESCLTNSKGTKLIIVVETFPYNFVTFLKKISKGPADLVDLNIPKFYNDTDRRKILKLQMKINNIYLKDELNHSQSKNVSETISIEMFNNLLSEDTLLGFPSMCALFCSHVDHIKLGIKYVRQPPSTLVEKLDELRKQGESDDCSAIQYCLLVSVLLRYRDEMSLREMIKNFLTKNMREIYPKKERVQFDVPYVEAIAYSLMPYYLNSSNSGLKFSDHLIYQAVLISHGKKHPFKVLGECNICDIILFLRPAKYRPLHDEMVLKVEYSHFVTRVTRSVRLDDSIVDSIIKHIIDFTENYDETDLLLSIIKNIKSDKLYTHNSRLGFFRQCGVYASKFFEDLNPEIYAYCLAWEYIFVKMENNENRLNEFKDTVIACDADVIGKVLHTSIDKFGNTLFHYFIIWNGKEEQTIISILLSKSAKGELSDKDIANIWASSKLDNTNGLTPLHFAVFFGRYTFCLNCTSMKNITRNQVRWFKSAWNAITKPKEKII</sequence>
<name>A0A8S3SBI0_MYTED</name>
<comment type="caution">
    <text evidence="1">The sequence shown here is derived from an EMBL/GenBank/DDBJ whole genome shotgun (WGS) entry which is preliminary data.</text>
</comment>
<reference evidence="1" key="1">
    <citation type="submission" date="2021-03" db="EMBL/GenBank/DDBJ databases">
        <authorList>
            <person name="Bekaert M."/>
        </authorList>
    </citation>
    <scope>NUCLEOTIDE SEQUENCE</scope>
</reference>
<dbReference type="Proteomes" id="UP000683360">
    <property type="component" value="Unassembled WGS sequence"/>
</dbReference>
<accession>A0A8S3SBI0</accession>
<dbReference type="OrthoDB" id="10405872at2759"/>